<dbReference type="OrthoDB" id="423313at2759"/>
<gene>
    <name evidence="6" type="ORF">CVT25_008188</name>
</gene>
<dbReference type="Gene3D" id="3.40.50.11340">
    <property type="match status" value="1"/>
</dbReference>
<dbReference type="Proteomes" id="UP000283269">
    <property type="component" value="Unassembled WGS sequence"/>
</dbReference>
<protein>
    <recommendedName>
        <fullName evidence="8">GDP-fucose protein O-fucosyltransferase</fullName>
    </recommendedName>
</protein>
<organism evidence="6 7">
    <name type="scientific">Psilocybe cyanescens</name>
    <dbReference type="NCBI Taxonomy" id="93625"/>
    <lineage>
        <taxon>Eukaryota</taxon>
        <taxon>Fungi</taxon>
        <taxon>Dikarya</taxon>
        <taxon>Basidiomycota</taxon>
        <taxon>Agaricomycotina</taxon>
        <taxon>Agaricomycetes</taxon>
        <taxon>Agaricomycetidae</taxon>
        <taxon>Agaricales</taxon>
        <taxon>Agaricineae</taxon>
        <taxon>Strophariaceae</taxon>
        <taxon>Psilocybe</taxon>
    </lineage>
</organism>
<keyword evidence="3" id="KW-0119">Carbohydrate metabolism</keyword>
<feature type="region of interest" description="Disordered" evidence="4">
    <location>
        <begin position="14"/>
        <end position="41"/>
    </location>
</feature>
<dbReference type="Gene3D" id="3.40.50.11350">
    <property type="match status" value="1"/>
</dbReference>
<name>A0A409X9H0_PSICY</name>
<keyword evidence="5" id="KW-0812">Transmembrane</keyword>
<dbReference type="CDD" id="cd11296">
    <property type="entry name" value="O-FucT_like"/>
    <property type="match status" value="1"/>
</dbReference>
<accession>A0A409X9H0</accession>
<evidence type="ECO:0000256" key="3">
    <source>
        <dbReference type="ARBA" id="ARBA00023277"/>
    </source>
</evidence>
<evidence type="ECO:0000313" key="7">
    <source>
        <dbReference type="Proteomes" id="UP000283269"/>
    </source>
</evidence>
<keyword evidence="5" id="KW-0472">Membrane</keyword>
<keyword evidence="1" id="KW-0808">Transferase</keyword>
<proteinExistence type="predicted"/>
<evidence type="ECO:0000313" key="6">
    <source>
        <dbReference type="EMBL" id="PPQ87453.1"/>
    </source>
</evidence>
<dbReference type="Pfam" id="PF10250">
    <property type="entry name" value="O-FucT"/>
    <property type="match status" value="1"/>
</dbReference>
<feature type="transmembrane region" description="Helical" evidence="5">
    <location>
        <begin position="63"/>
        <end position="80"/>
    </location>
</feature>
<evidence type="ECO:0000256" key="1">
    <source>
        <dbReference type="ARBA" id="ARBA00022679"/>
    </source>
</evidence>
<dbReference type="InterPro" id="IPR019378">
    <property type="entry name" value="GDP-Fuc_O-FucTrfase"/>
</dbReference>
<dbReference type="STRING" id="93625.A0A409X9H0"/>
<dbReference type="EMBL" id="NHYD01002281">
    <property type="protein sequence ID" value="PPQ87453.1"/>
    <property type="molecule type" value="Genomic_DNA"/>
</dbReference>
<evidence type="ECO:0000256" key="4">
    <source>
        <dbReference type="SAM" id="MobiDB-lite"/>
    </source>
</evidence>
<reference evidence="6 7" key="1">
    <citation type="journal article" date="2018" name="Evol. Lett.">
        <title>Horizontal gene cluster transfer increased hallucinogenic mushroom diversity.</title>
        <authorList>
            <person name="Reynolds H.T."/>
            <person name="Vijayakumar V."/>
            <person name="Gluck-Thaler E."/>
            <person name="Korotkin H.B."/>
            <person name="Matheny P.B."/>
            <person name="Slot J.C."/>
        </authorList>
    </citation>
    <scope>NUCLEOTIDE SEQUENCE [LARGE SCALE GENOMIC DNA]</scope>
    <source>
        <strain evidence="6 7">2631</strain>
    </source>
</reference>
<feature type="compositionally biased region" description="Low complexity" evidence="4">
    <location>
        <begin position="22"/>
        <end position="33"/>
    </location>
</feature>
<dbReference type="GO" id="GO:0006004">
    <property type="term" value="P:fucose metabolic process"/>
    <property type="evidence" value="ECO:0007669"/>
    <property type="project" value="UniProtKB-KW"/>
</dbReference>
<keyword evidence="5" id="KW-1133">Transmembrane helix</keyword>
<comment type="caution">
    <text evidence="6">The sequence shown here is derived from an EMBL/GenBank/DDBJ whole genome shotgun (WGS) entry which is preliminary data.</text>
</comment>
<evidence type="ECO:0008006" key="8">
    <source>
        <dbReference type="Google" id="ProtNLM"/>
    </source>
</evidence>
<evidence type="ECO:0000256" key="5">
    <source>
        <dbReference type="SAM" id="Phobius"/>
    </source>
</evidence>
<evidence type="ECO:0000256" key="2">
    <source>
        <dbReference type="ARBA" id="ARBA00023253"/>
    </source>
</evidence>
<sequence>MVNDRIRISDRYFRPRAGTGGSLPLSSTGPSGPKTKQRHGSRIQRFLQRLRTWFMLSTRGRRTLFASVIIFAVLLCILILEPQKGGPLNRLALHSYNIRRWAAVKKASVSSEAVNGPAKKRFRDNLRNDTNYITSWSNAGFTNQFMGYVNMIYLGTLTDRVPILPPFAPDHHISSSAGIIPFGDLFDLEHLRKQLRTPILEWRDVKALPTRYSASPYSTSEIESLGCWTTRKESEGNPIRAENVVNHLGLDVSYTRVPNHARLDPSNPEETHVVFPQLAALIYPLDPIADPESFRTLAPSPRGHWDTPESQLSCFDTLYYASSGAKAFEWQYSWSPVWRTVGRHVRFTREIEDLGYQYLSNVFGLDVAEEVPPFIIVHIRRGDFAMFCSHSGQIDCFPPLSTYKKHVDTVKTDLMTRRNIPVTNVVVVSDEKSPRFWANVKKQEWFYINHTEERTLERFGEWYPPLVDIVVQSYAIGFVGTEDSTFSLVGQRRVEDWNGGVTTNVNVQLGH</sequence>
<dbReference type="InParanoid" id="A0A409X9H0"/>
<dbReference type="GO" id="GO:0016740">
    <property type="term" value="F:transferase activity"/>
    <property type="evidence" value="ECO:0007669"/>
    <property type="project" value="UniProtKB-KW"/>
</dbReference>
<dbReference type="AlphaFoldDB" id="A0A409X9H0"/>
<keyword evidence="7" id="KW-1185">Reference proteome</keyword>
<keyword evidence="2" id="KW-0294">Fucose metabolism</keyword>